<evidence type="ECO:0000256" key="1">
    <source>
        <dbReference type="SAM" id="MobiDB-lite"/>
    </source>
</evidence>
<accession>A0A5N6KVM2</accession>
<dbReference type="PANTHER" id="PTHR46082:SF6">
    <property type="entry name" value="AAA+ ATPASE DOMAIN-CONTAINING PROTEIN-RELATED"/>
    <property type="match status" value="1"/>
</dbReference>
<protein>
    <submittedName>
        <fullName evidence="4">Uncharacterized protein</fullName>
    </submittedName>
</protein>
<dbReference type="GO" id="GO:0043531">
    <property type="term" value="F:ADP binding"/>
    <property type="evidence" value="ECO:0007669"/>
    <property type="project" value="InterPro"/>
</dbReference>
<dbReference type="InterPro" id="IPR019734">
    <property type="entry name" value="TPR_rpt"/>
</dbReference>
<dbReference type="InterPro" id="IPR002182">
    <property type="entry name" value="NB-ARC"/>
</dbReference>
<evidence type="ECO:0000259" key="3">
    <source>
        <dbReference type="Pfam" id="PF01048"/>
    </source>
</evidence>
<evidence type="ECO:0000259" key="2">
    <source>
        <dbReference type="Pfam" id="PF00931"/>
    </source>
</evidence>
<dbReference type="Pfam" id="PF00931">
    <property type="entry name" value="NB-ARC"/>
    <property type="match status" value="1"/>
</dbReference>
<dbReference type="InterPro" id="IPR035994">
    <property type="entry name" value="Nucleoside_phosphorylase_sf"/>
</dbReference>
<dbReference type="SUPFAM" id="SSF52540">
    <property type="entry name" value="P-loop containing nucleoside triphosphate hydrolases"/>
    <property type="match status" value="1"/>
</dbReference>
<dbReference type="Proteomes" id="UP000327013">
    <property type="component" value="Unassembled WGS sequence"/>
</dbReference>
<evidence type="ECO:0000313" key="4">
    <source>
        <dbReference type="EMBL" id="KAB8346328.1"/>
    </source>
</evidence>
<dbReference type="Gene3D" id="3.40.50.1580">
    <property type="entry name" value="Nucleoside phosphorylase domain"/>
    <property type="match status" value="1"/>
</dbReference>
<keyword evidence="5" id="KW-1185">Reference proteome</keyword>
<dbReference type="GO" id="GO:0009116">
    <property type="term" value="P:nucleoside metabolic process"/>
    <property type="evidence" value="ECO:0007669"/>
    <property type="project" value="InterPro"/>
</dbReference>
<feature type="domain" description="Nucleoside phosphorylase" evidence="3">
    <location>
        <begin position="42"/>
        <end position="312"/>
    </location>
</feature>
<dbReference type="SUPFAM" id="SSF48452">
    <property type="entry name" value="TPR-like"/>
    <property type="match status" value="3"/>
</dbReference>
<dbReference type="Pfam" id="PF13374">
    <property type="entry name" value="TPR_10"/>
    <property type="match status" value="2"/>
</dbReference>
<comment type="caution">
    <text evidence="4">The sequence shown here is derived from an EMBL/GenBank/DDBJ whole genome shotgun (WGS) entry which is preliminary data.</text>
</comment>
<dbReference type="PANTHER" id="PTHR46082">
    <property type="entry name" value="ATP/GTP-BINDING PROTEIN-RELATED"/>
    <property type="match status" value="1"/>
</dbReference>
<dbReference type="InterPro" id="IPR053137">
    <property type="entry name" value="NLR-like"/>
</dbReference>
<dbReference type="Gene3D" id="3.40.50.300">
    <property type="entry name" value="P-loop containing nucleotide triphosphate hydrolases"/>
    <property type="match status" value="1"/>
</dbReference>
<gene>
    <name evidence="4" type="ORF">FH972_023372</name>
</gene>
<dbReference type="Pfam" id="PF13424">
    <property type="entry name" value="TPR_12"/>
    <property type="match status" value="2"/>
</dbReference>
<name>A0A5N6KVM2_9ROSI</name>
<reference evidence="4 5" key="1">
    <citation type="submission" date="2019-06" db="EMBL/GenBank/DDBJ databases">
        <title>A chromosomal-level reference genome of Carpinus fangiana (Coryloideae, Betulaceae).</title>
        <authorList>
            <person name="Yang X."/>
            <person name="Wang Z."/>
            <person name="Zhang L."/>
            <person name="Hao G."/>
            <person name="Liu J."/>
            <person name="Yang Y."/>
        </authorList>
    </citation>
    <scope>NUCLEOTIDE SEQUENCE [LARGE SCALE GENOMIC DNA]</scope>
    <source>
        <strain evidence="4">Cfa_2016G</strain>
        <tissue evidence="4">Leaf</tissue>
    </source>
</reference>
<dbReference type="OrthoDB" id="1658288at2759"/>
<dbReference type="Gene3D" id="1.25.40.10">
    <property type="entry name" value="Tetratricopeptide repeat domain"/>
    <property type="match status" value="2"/>
</dbReference>
<organism evidence="4 5">
    <name type="scientific">Carpinus fangiana</name>
    <dbReference type="NCBI Taxonomy" id="176857"/>
    <lineage>
        <taxon>Eukaryota</taxon>
        <taxon>Viridiplantae</taxon>
        <taxon>Streptophyta</taxon>
        <taxon>Embryophyta</taxon>
        <taxon>Tracheophyta</taxon>
        <taxon>Spermatophyta</taxon>
        <taxon>Magnoliopsida</taxon>
        <taxon>eudicotyledons</taxon>
        <taxon>Gunneridae</taxon>
        <taxon>Pentapetalae</taxon>
        <taxon>rosids</taxon>
        <taxon>fabids</taxon>
        <taxon>Fagales</taxon>
        <taxon>Betulaceae</taxon>
        <taxon>Carpinus</taxon>
    </lineage>
</organism>
<dbReference type="InterPro" id="IPR027417">
    <property type="entry name" value="P-loop_NTPase"/>
</dbReference>
<dbReference type="SMART" id="SM00028">
    <property type="entry name" value="TPR"/>
    <property type="match status" value="4"/>
</dbReference>
<dbReference type="AlphaFoldDB" id="A0A5N6KVM2"/>
<dbReference type="InterPro" id="IPR000845">
    <property type="entry name" value="Nucleoside_phosphorylase_d"/>
</dbReference>
<sequence>MASYHQGDPSSPHSIRGSPSLFSLPERRSLASGIPRYEDVTVGWICALSHELAASRAMLDTVYGPAGQIVSGDDNMYTFGEIAGHNIVMTCMSSYGTHTAATVATDMRRTFPSIKLGFMVGIGAGIPSPEHDICLGDVVVSKPTSNSGGVIQYDLGKISADGSFERRGYLNKPPPLLLKAVQNLQSRHEHEESRMQYHLQQMLERFPILRDEYSMPATERGRTTSDGQPDLKPRIHYGLIASGNKVIANTEERDRLRINDDVLCLEMEAAGLMDTFACLVVRGISDFADAEKNDKWQRYAAASAAAYTKELLESVSSMTGTTSIPRSISTLHLPRDENFVGREAAIEDIKEAFEISKSCPRAALVGLGGVGKTQIAIEYAHRIRNEFPDVSIFWVNGSSPVRFLESYTTIALKLKLPGINDPKSDYLQIVFQWLLEESSGKWLIILDNADNIDFVRPSHSTKKETFDFTMSRYLPQTQNGQILVTSRFREAAGHVASSDCIINLQAMSEYEARTLLDKKLHTEHGNDQDRITLLDELERIPLAITQAASYIDVRPEMTISKYLELLNSNEKTRSKLLKINGADLRRDPDFPNSVLATWQISFEQIKAQNPVAGCLLSRMSIIDRQGIPEFLFKEDDGDLAFEEAKQTLLSYSLIAQETRNYGRCFQMHRLIQIATRDWLDVNGELNQERCKVLTILQDKYPSFDRSFDERVICRALEPHAEAILSQVISHDMKLVEADLLEKMARYHRLTGGYKAAEKIAKQCLNIRKTNLGDTHEDTLYSMYLLGLVHYSSYYLKEAEEIFNLLLSRGGHLNQSKETFTHKVMLKLALVYRRQNQLTKAEQLQDHVLKFRRRTLGDDNKSTIEAMSALASTYYRQRKLVESETLYDTAIECTRKLYGGDSSLEQNLQSHLASVYFDQGKLSEAERIAANGVAIRTAKHGSEDLKTVMRMENLATTYGRQGRIEDQERLEIEVLAIRKKVLGDEHPRTLSSMAKLAVTYGKQKKFAEAEELLLEALSGQKKLLGNHKYTRRSIRHLMQLYKDQGRVGEARVLAKEELKLLNEAKRMELGRLKLQTRLGMRWSMIRTVFQRKKVGRTHHSDSE</sequence>
<dbReference type="SUPFAM" id="SSF53167">
    <property type="entry name" value="Purine and uridine phosphorylases"/>
    <property type="match status" value="1"/>
</dbReference>
<dbReference type="Pfam" id="PF01048">
    <property type="entry name" value="PNP_UDP_1"/>
    <property type="match status" value="1"/>
</dbReference>
<dbReference type="EMBL" id="VIBQ01000013">
    <property type="protein sequence ID" value="KAB8346328.1"/>
    <property type="molecule type" value="Genomic_DNA"/>
</dbReference>
<evidence type="ECO:0000313" key="5">
    <source>
        <dbReference type="Proteomes" id="UP000327013"/>
    </source>
</evidence>
<feature type="domain" description="NB-ARC" evidence="2">
    <location>
        <begin position="344"/>
        <end position="520"/>
    </location>
</feature>
<dbReference type="GO" id="GO:0003824">
    <property type="term" value="F:catalytic activity"/>
    <property type="evidence" value="ECO:0007669"/>
    <property type="project" value="InterPro"/>
</dbReference>
<proteinExistence type="predicted"/>
<dbReference type="InterPro" id="IPR011990">
    <property type="entry name" value="TPR-like_helical_dom_sf"/>
</dbReference>
<feature type="region of interest" description="Disordered" evidence="1">
    <location>
        <begin position="1"/>
        <end position="20"/>
    </location>
</feature>